<protein>
    <submittedName>
        <fullName evidence="1">Uncharacterized protein</fullName>
    </submittedName>
</protein>
<evidence type="ECO:0000313" key="1">
    <source>
        <dbReference type="EMBL" id="GMQ63125.1"/>
    </source>
</evidence>
<accession>A0ACB5UKP7</accession>
<reference evidence="1" key="1">
    <citation type="submission" date="2023-09" db="EMBL/GenBank/DDBJ databases">
        <title>Vallitalea sediminicola and Vallitalea maricola sp. nov., anaerobic bacteria isolated from marine sediment.</title>
        <authorList>
            <person name="Hirano S."/>
            <person name="Maeda A."/>
            <person name="Terahara T."/>
            <person name="Mori K."/>
            <person name="Hamada M."/>
            <person name="Matsumoto R."/>
            <person name="Kobayashi T."/>
        </authorList>
    </citation>
    <scope>NUCLEOTIDE SEQUENCE</scope>
    <source>
        <strain evidence="1">AN17-2</strain>
    </source>
</reference>
<comment type="caution">
    <text evidence="1">The sequence shown here is derived from an EMBL/GenBank/DDBJ whole genome shotgun (WGS) entry which is preliminary data.</text>
</comment>
<dbReference type="Proteomes" id="UP001374599">
    <property type="component" value="Unassembled WGS sequence"/>
</dbReference>
<keyword evidence="2" id="KW-1185">Reference proteome</keyword>
<organism evidence="1 2">
    <name type="scientific">Vallitalea maricola</name>
    <dbReference type="NCBI Taxonomy" id="3074433"/>
    <lineage>
        <taxon>Bacteria</taxon>
        <taxon>Bacillati</taxon>
        <taxon>Bacillota</taxon>
        <taxon>Clostridia</taxon>
        <taxon>Lachnospirales</taxon>
        <taxon>Vallitaleaceae</taxon>
        <taxon>Vallitalea</taxon>
    </lineage>
</organism>
<proteinExistence type="predicted"/>
<sequence length="349" mass="40983">MKNKNNIIIVSFISIALLLFGGNLTNSRAKIESISPKIVAYVNDEPIELMEFLDIMNNEERGNLYNYFYQNYGVQLTSETMMQEINGEIPIHVLKEITLEKAIFNKIEQLMAKEAGLWDDISYSGLKENLIAYNSKRKNMADNNETIYGPIVYSSYEYYLYLLSDKKIQVIEEMKKNMTIDDHDLLLYYKANKDEYQMYDTIVTSMLYIDLDKQKDLTMEDASYLLNNVKQRLDGSLINGQGIHQSIQYMEYTFRPDNIMLDMKQYGYIMEDMTNNVVEGISDVFYINGKMMVYQIIDRINNEDIVLGFLKNKLYNDYINKEYEVLLKQNIDNAKVIINENIYDKIKEK</sequence>
<gene>
    <name evidence="1" type="ORF">AN2V17_23580</name>
</gene>
<evidence type="ECO:0000313" key="2">
    <source>
        <dbReference type="Proteomes" id="UP001374599"/>
    </source>
</evidence>
<dbReference type="EMBL" id="BTPU01000035">
    <property type="protein sequence ID" value="GMQ63125.1"/>
    <property type="molecule type" value="Genomic_DNA"/>
</dbReference>
<name>A0ACB5UKP7_9FIRM</name>